<keyword evidence="3 4" id="KW-0687">Ribonucleoprotein</keyword>
<dbReference type="InterPro" id="IPR001706">
    <property type="entry name" value="Ribosomal_bL35"/>
</dbReference>
<evidence type="ECO:0000256" key="2">
    <source>
        <dbReference type="ARBA" id="ARBA00022980"/>
    </source>
</evidence>
<sequence length="64" mass="7450">MPKQKTRKTVAKRFKITKTGLVLRGHQYARHRKAHKSKRTISSYHGTVRLSHKMAAKIKKLLRG</sequence>
<evidence type="ECO:0000256" key="4">
    <source>
        <dbReference type="HAMAP-Rule" id="MF_00514"/>
    </source>
</evidence>
<comment type="caution">
    <text evidence="5">The sequence shown here is derived from an EMBL/GenBank/DDBJ whole genome shotgun (WGS) entry which is preliminary data.</text>
</comment>
<name>A0A0G1DLA3_9BACT</name>
<protein>
    <recommendedName>
        <fullName evidence="4">Large ribosomal subunit protein bL35</fullName>
    </recommendedName>
</protein>
<reference evidence="5 6" key="1">
    <citation type="journal article" date="2015" name="Nature">
        <title>rRNA introns, odd ribosomes, and small enigmatic genomes across a large radiation of phyla.</title>
        <authorList>
            <person name="Brown C.T."/>
            <person name="Hug L.A."/>
            <person name="Thomas B.C."/>
            <person name="Sharon I."/>
            <person name="Castelle C.J."/>
            <person name="Singh A."/>
            <person name="Wilkins M.J."/>
            <person name="Williams K.H."/>
            <person name="Banfield J.F."/>
        </authorList>
    </citation>
    <scope>NUCLEOTIDE SEQUENCE [LARGE SCALE GENOMIC DNA]</scope>
</reference>
<keyword evidence="2 4" id="KW-0689">Ribosomal protein</keyword>
<dbReference type="AlphaFoldDB" id="A0A0G1DLA3"/>
<dbReference type="GO" id="GO:0003735">
    <property type="term" value="F:structural constituent of ribosome"/>
    <property type="evidence" value="ECO:0007669"/>
    <property type="project" value="InterPro"/>
</dbReference>
<dbReference type="EMBL" id="LCFP01000002">
    <property type="protein sequence ID" value="KKS98367.1"/>
    <property type="molecule type" value="Genomic_DNA"/>
</dbReference>
<evidence type="ECO:0000313" key="6">
    <source>
        <dbReference type="Proteomes" id="UP000034894"/>
    </source>
</evidence>
<dbReference type="InterPro" id="IPR021137">
    <property type="entry name" value="Ribosomal_bL35-like"/>
</dbReference>
<dbReference type="Proteomes" id="UP000034894">
    <property type="component" value="Unassembled WGS sequence"/>
</dbReference>
<dbReference type="GO" id="GO:0006412">
    <property type="term" value="P:translation"/>
    <property type="evidence" value="ECO:0007669"/>
    <property type="project" value="UniProtKB-UniRule"/>
</dbReference>
<evidence type="ECO:0000256" key="3">
    <source>
        <dbReference type="ARBA" id="ARBA00023274"/>
    </source>
</evidence>
<evidence type="ECO:0000256" key="1">
    <source>
        <dbReference type="ARBA" id="ARBA00006598"/>
    </source>
</evidence>
<comment type="similarity">
    <text evidence="1 4">Belongs to the bacterial ribosomal protein bL35 family.</text>
</comment>
<dbReference type="STRING" id="1618443.UV73_C0002G0081"/>
<evidence type="ECO:0000313" key="5">
    <source>
        <dbReference type="EMBL" id="KKS98367.1"/>
    </source>
</evidence>
<dbReference type="GO" id="GO:1990904">
    <property type="term" value="C:ribonucleoprotein complex"/>
    <property type="evidence" value="ECO:0007669"/>
    <property type="project" value="UniProtKB-KW"/>
</dbReference>
<dbReference type="Gene3D" id="4.10.410.60">
    <property type="match status" value="1"/>
</dbReference>
<dbReference type="InterPro" id="IPR037229">
    <property type="entry name" value="Ribosomal_bL35_sf"/>
</dbReference>
<dbReference type="Pfam" id="PF01632">
    <property type="entry name" value="Ribosomal_L35p"/>
    <property type="match status" value="1"/>
</dbReference>
<gene>
    <name evidence="4" type="primary">rpmI</name>
    <name evidence="5" type="ORF">UV73_C0002G0081</name>
</gene>
<organism evidence="5 6">
    <name type="scientific">Candidatus Gottesmanbacteria bacterium GW2011_GWA2_43_14</name>
    <dbReference type="NCBI Taxonomy" id="1618443"/>
    <lineage>
        <taxon>Bacteria</taxon>
        <taxon>Candidatus Gottesmaniibacteriota</taxon>
    </lineage>
</organism>
<dbReference type="GO" id="GO:0005840">
    <property type="term" value="C:ribosome"/>
    <property type="evidence" value="ECO:0007669"/>
    <property type="project" value="UniProtKB-KW"/>
</dbReference>
<accession>A0A0G1DLA3</accession>
<proteinExistence type="inferred from homology"/>
<dbReference type="HAMAP" id="MF_00514">
    <property type="entry name" value="Ribosomal_bL35"/>
    <property type="match status" value="1"/>
</dbReference>
<dbReference type="SUPFAM" id="SSF143034">
    <property type="entry name" value="L35p-like"/>
    <property type="match status" value="1"/>
</dbReference>